<dbReference type="Pfam" id="PF12896">
    <property type="entry name" value="ANAPC4"/>
    <property type="match status" value="1"/>
</dbReference>
<dbReference type="GO" id="GO:0031145">
    <property type="term" value="P:anaphase-promoting complex-dependent catabolic process"/>
    <property type="evidence" value="ECO:0007669"/>
    <property type="project" value="InterPro"/>
</dbReference>
<dbReference type="GO" id="GO:0005680">
    <property type="term" value="C:anaphase-promoting complex"/>
    <property type="evidence" value="ECO:0007669"/>
    <property type="project" value="InterPro"/>
</dbReference>
<keyword evidence="3" id="KW-0498">Mitosis</keyword>
<name>A0A4C2E9J9_9SACH</name>
<evidence type="ECO:0000256" key="5">
    <source>
        <dbReference type="ARBA" id="ARBA00023306"/>
    </source>
</evidence>
<keyword evidence="8" id="KW-1185">Reference proteome</keyword>
<dbReference type="GO" id="GO:0034399">
    <property type="term" value="C:nuclear periphery"/>
    <property type="evidence" value="ECO:0007669"/>
    <property type="project" value="TreeGrafter"/>
</dbReference>
<keyword evidence="2" id="KW-0132">Cell division</keyword>
<feature type="domain" description="Anaphase-promoting complex subunit 4 long" evidence="6">
    <location>
        <begin position="248"/>
        <end position="420"/>
    </location>
</feature>
<dbReference type="InterPro" id="IPR024790">
    <property type="entry name" value="APC4_long_dom"/>
</dbReference>
<keyword evidence="4" id="KW-0833">Ubl conjugation pathway</keyword>
<gene>
    <name evidence="7" type="ORF">ZYGM_002789</name>
</gene>
<evidence type="ECO:0000256" key="2">
    <source>
        <dbReference type="ARBA" id="ARBA00022618"/>
    </source>
</evidence>
<evidence type="ECO:0000256" key="4">
    <source>
        <dbReference type="ARBA" id="ARBA00022786"/>
    </source>
</evidence>
<protein>
    <recommendedName>
        <fullName evidence="1">Anaphase-promoting complex subunit 4</fullName>
    </recommendedName>
</protein>
<dbReference type="InterPro" id="IPR024789">
    <property type="entry name" value="APC4"/>
</dbReference>
<dbReference type="PANTHER" id="PTHR13260">
    <property type="entry name" value="ANAPHASE PROMOTING COMPLEX SUBUNIT 4 APC4"/>
    <property type="match status" value="1"/>
</dbReference>
<dbReference type="EMBL" id="BIMX01000014">
    <property type="protein sequence ID" value="GCE99976.1"/>
    <property type="molecule type" value="Genomic_DNA"/>
</dbReference>
<reference evidence="7 8" key="1">
    <citation type="submission" date="2019-01" db="EMBL/GenBank/DDBJ databases">
        <title>Draft Genome Sequencing of Zygosaccharomyces mellis Ca-7.</title>
        <authorList>
            <person name="Shiwa Y."/>
            <person name="Kanesaki Y."/>
            <person name="Ishige T."/>
            <person name="Mura K."/>
            <person name="Hori T."/>
            <person name="Tamura T."/>
        </authorList>
    </citation>
    <scope>NUCLEOTIDE SEQUENCE [LARGE SCALE GENOMIC DNA]</scope>
    <source>
        <strain evidence="7 8">Ca-7</strain>
    </source>
</reference>
<organism evidence="7 8">
    <name type="scientific">Zygosaccharomyces mellis</name>
    <dbReference type="NCBI Taxonomy" id="42258"/>
    <lineage>
        <taxon>Eukaryota</taxon>
        <taxon>Fungi</taxon>
        <taxon>Dikarya</taxon>
        <taxon>Ascomycota</taxon>
        <taxon>Saccharomycotina</taxon>
        <taxon>Saccharomycetes</taxon>
        <taxon>Saccharomycetales</taxon>
        <taxon>Saccharomycetaceae</taxon>
        <taxon>Zygosaccharomyces</taxon>
    </lineage>
</organism>
<dbReference type="AlphaFoldDB" id="A0A4C2E9J9"/>
<sequence length="630" mass="71525">MFYKVHSNKWLAYDTKKGSQKNTYRRMDQDYVEYNPLYPLYVKSFTRGFSVHRMADDARIATIVVRDMSQVASHQWDLITGKYLSIFYTDGIVRIYDGFRSGRLVSLLRAGSNDAVSGIWDRLEIPSDPSTKDCSIDHDMTEMMPKMVKFARDSRQLCVVPYTLPSDVWRPSTDGCTNDLLDAHVIRCQDNLSIMFDGEFSLSIQLVSITSPLVKFVAAQHQYLAFYQDGSVEKFSLANLIKNPFSLRLLKNVISMRQLYRYLQDHIELIQRDLIQPYEEFLGRCCQGAFGGYDLLREQLVNLMLVGNVTPELEDWLVNSIGEKNLKRWRKLGTDAYHKTLQVLTLACLPACERLISLGQRCTGNLLSHHLTSSSFPLLPPIDCLQFFLKKVLEAIATLSSQQKLLSSFLDWFDDRVHESTDEDYKSHFDLHDNNSLGADIASYLQLRIMDSSLEFSSIVGLTHSLNTMGNCISSLESILTDNLTGKTNSIHKSFHKMNAVFSNLLDVTVININGVSGIATKKSYDLILLATKSQIILLDPQLLIILAQLPLQIPLTNQGKEQEVNSTTMTTATGTVITQNTMNDEILRAYWQRTTLQLELKRETQQGVIKTAVDYQVTPNGDQWNLAVL</sequence>
<comment type="caution">
    <text evidence="7">The sequence shown here is derived from an EMBL/GenBank/DDBJ whole genome shotgun (WGS) entry which is preliminary data.</text>
</comment>
<evidence type="ECO:0000256" key="1">
    <source>
        <dbReference type="ARBA" id="ARBA00016067"/>
    </source>
</evidence>
<keyword evidence="5" id="KW-0131">Cell cycle</keyword>
<dbReference type="Proteomes" id="UP000301737">
    <property type="component" value="Unassembled WGS sequence"/>
</dbReference>
<evidence type="ECO:0000313" key="8">
    <source>
        <dbReference type="Proteomes" id="UP000301737"/>
    </source>
</evidence>
<evidence type="ECO:0000313" key="7">
    <source>
        <dbReference type="EMBL" id="GCE99976.1"/>
    </source>
</evidence>
<dbReference type="GO" id="GO:0051301">
    <property type="term" value="P:cell division"/>
    <property type="evidence" value="ECO:0007669"/>
    <property type="project" value="UniProtKB-KW"/>
</dbReference>
<proteinExistence type="predicted"/>
<accession>A0A4C2E9J9</accession>
<evidence type="ECO:0000256" key="3">
    <source>
        <dbReference type="ARBA" id="ARBA00022776"/>
    </source>
</evidence>
<dbReference type="GO" id="GO:0070979">
    <property type="term" value="P:protein K11-linked ubiquitination"/>
    <property type="evidence" value="ECO:0007669"/>
    <property type="project" value="TreeGrafter"/>
</dbReference>
<dbReference type="PANTHER" id="PTHR13260:SF0">
    <property type="entry name" value="ANAPHASE-PROMOTING COMPLEX SUBUNIT 4"/>
    <property type="match status" value="1"/>
</dbReference>
<evidence type="ECO:0000259" key="6">
    <source>
        <dbReference type="Pfam" id="PF12896"/>
    </source>
</evidence>
<dbReference type="OrthoDB" id="2110451at2759"/>